<dbReference type="RefSeq" id="WP_209682798.1">
    <property type="nucleotide sequence ID" value="NZ_JAGIOI010000001.1"/>
</dbReference>
<dbReference type="Pfam" id="PF13302">
    <property type="entry name" value="Acetyltransf_3"/>
    <property type="match status" value="1"/>
</dbReference>
<evidence type="ECO:0000259" key="1">
    <source>
        <dbReference type="PROSITE" id="PS51186"/>
    </source>
</evidence>
<protein>
    <submittedName>
        <fullName evidence="2">RimJ/RimL family protein N-acetyltransferase</fullName>
    </submittedName>
</protein>
<feature type="domain" description="N-acetyltransferase" evidence="1">
    <location>
        <begin position="10"/>
        <end position="179"/>
    </location>
</feature>
<reference evidence="2 3" key="1">
    <citation type="submission" date="2021-03" db="EMBL/GenBank/DDBJ databases">
        <title>Sequencing the genomes of 1000 actinobacteria strains.</title>
        <authorList>
            <person name="Klenk H.-P."/>
        </authorList>
    </citation>
    <scope>NUCLEOTIDE SEQUENCE [LARGE SCALE GENOMIC DNA]</scope>
    <source>
        <strain evidence="2 3">DSM 16005</strain>
    </source>
</reference>
<dbReference type="InterPro" id="IPR051531">
    <property type="entry name" value="N-acetyltransferase"/>
</dbReference>
<name>A0ABS4Z0S8_9MICC</name>
<keyword evidence="3" id="KW-1185">Reference proteome</keyword>
<dbReference type="PROSITE" id="PS51186">
    <property type="entry name" value="GNAT"/>
    <property type="match status" value="1"/>
</dbReference>
<sequence length="182" mass="20148">MTDAINTERLALRPWNDSDVDFVYDLYSRWVVQRFIGNEPAVMESRSEAVDRLERFKALDHPVHGIWAVTRKEDGLPVGTLLLKPIPASGEEPLEPSSDVEIGWHFHPDHWGNGFASEAATAVLEHAFAGGLPQVVAVTNPANEASQSVCRRLGMEHRGLSKKYYNAQCELFVIGNPALAAD</sequence>
<dbReference type="CDD" id="cd04301">
    <property type="entry name" value="NAT_SF"/>
    <property type="match status" value="1"/>
</dbReference>
<dbReference type="InterPro" id="IPR016181">
    <property type="entry name" value="Acyl_CoA_acyltransferase"/>
</dbReference>
<proteinExistence type="predicted"/>
<accession>A0ABS4Z0S8</accession>
<dbReference type="EMBL" id="JAGIOI010000001">
    <property type="protein sequence ID" value="MBP2414654.1"/>
    <property type="molecule type" value="Genomic_DNA"/>
</dbReference>
<comment type="caution">
    <text evidence="2">The sequence shown here is derived from an EMBL/GenBank/DDBJ whole genome shotgun (WGS) entry which is preliminary data.</text>
</comment>
<evidence type="ECO:0000313" key="3">
    <source>
        <dbReference type="Proteomes" id="UP000711614"/>
    </source>
</evidence>
<dbReference type="Gene3D" id="3.40.630.30">
    <property type="match status" value="1"/>
</dbReference>
<gene>
    <name evidence="2" type="ORF">JOF48_003453</name>
</gene>
<organism evidence="2 3">
    <name type="scientific">Arthrobacter stackebrandtii</name>
    <dbReference type="NCBI Taxonomy" id="272161"/>
    <lineage>
        <taxon>Bacteria</taxon>
        <taxon>Bacillati</taxon>
        <taxon>Actinomycetota</taxon>
        <taxon>Actinomycetes</taxon>
        <taxon>Micrococcales</taxon>
        <taxon>Micrococcaceae</taxon>
        <taxon>Arthrobacter</taxon>
    </lineage>
</organism>
<dbReference type="InterPro" id="IPR000182">
    <property type="entry name" value="GNAT_dom"/>
</dbReference>
<evidence type="ECO:0000313" key="2">
    <source>
        <dbReference type="EMBL" id="MBP2414654.1"/>
    </source>
</evidence>
<dbReference type="Proteomes" id="UP000711614">
    <property type="component" value="Unassembled WGS sequence"/>
</dbReference>
<dbReference type="PANTHER" id="PTHR43792">
    <property type="entry name" value="GNAT FAMILY, PUTATIVE (AFU_ORTHOLOGUE AFUA_3G00765)-RELATED-RELATED"/>
    <property type="match status" value="1"/>
</dbReference>
<dbReference type="PANTHER" id="PTHR43792:SF1">
    <property type="entry name" value="N-ACETYLTRANSFERASE DOMAIN-CONTAINING PROTEIN"/>
    <property type="match status" value="1"/>
</dbReference>
<dbReference type="SUPFAM" id="SSF55729">
    <property type="entry name" value="Acyl-CoA N-acyltransferases (Nat)"/>
    <property type="match status" value="1"/>
</dbReference>